<feature type="domain" description="G" evidence="3">
    <location>
        <begin position="10"/>
        <end position="89"/>
    </location>
</feature>
<keyword evidence="2" id="KW-0472">Membrane</keyword>
<sequence>MASSKGEILIAVLGATGAGKTTFISKATGRTDLKIGQTLQSCTQDISVVRMQLQGKSVVLIDTPGFDDTYKSDAEILELIAKYLADSYANKVLLSGVILLQPINANRVQGNERKRTRLFEKVCGPSAFSKVVIATTMWSDLQNESVGESRALERRNSNDFWGNMVAKGAQVARHDNNSESAKRIISMIFKNPSPVTLQMRTELAQNEGQIALTSAGRQLESDLDDTSRKVLNELREFQRQTMQSNAALQEEIRELQEKYQDAEEERKILRRSRVSLDGKASWIGAIASSGSLAVALIPLLACVIL</sequence>
<dbReference type="Pfam" id="PF01926">
    <property type="entry name" value="MMR_HSR1"/>
    <property type="match status" value="1"/>
</dbReference>
<dbReference type="EMBL" id="PDLN01000004">
    <property type="protein sequence ID" value="RDW87861.1"/>
    <property type="molecule type" value="Genomic_DNA"/>
</dbReference>
<feature type="transmembrane region" description="Helical" evidence="2">
    <location>
        <begin position="280"/>
        <end position="304"/>
    </location>
</feature>
<name>A0A3D8SNV6_9HELO</name>
<evidence type="ECO:0000256" key="1">
    <source>
        <dbReference type="SAM" id="Coils"/>
    </source>
</evidence>
<dbReference type="Proteomes" id="UP000256328">
    <property type="component" value="Unassembled WGS sequence"/>
</dbReference>
<keyword evidence="1" id="KW-0175">Coiled coil</keyword>
<dbReference type="AlphaFoldDB" id="A0A3D8SNV6"/>
<dbReference type="Gene3D" id="3.40.50.300">
    <property type="entry name" value="P-loop containing nucleotide triphosphate hydrolases"/>
    <property type="match status" value="1"/>
</dbReference>
<reference evidence="4 5" key="1">
    <citation type="journal article" date="2018" name="IMA Fungus">
        <title>IMA Genome-F 9: Draft genome sequence of Annulohypoxylon stygium, Aspergillus mulundensis, Berkeleyomyces basicola (syn. Thielaviopsis basicola), Ceratocystis smalleyi, two Cercospora beticola strains, Coleophoma cylindrospora, Fusarium fracticaudum, Phialophora cf. hyalina, and Morchella septimelata.</title>
        <authorList>
            <person name="Wingfield B.D."/>
            <person name="Bills G.F."/>
            <person name="Dong Y."/>
            <person name="Huang W."/>
            <person name="Nel W.J."/>
            <person name="Swalarsk-Parry B.S."/>
            <person name="Vaghefi N."/>
            <person name="Wilken P.M."/>
            <person name="An Z."/>
            <person name="de Beer Z.W."/>
            <person name="De Vos L."/>
            <person name="Chen L."/>
            <person name="Duong T.A."/>
            <person name="Gao Y."/>
            <person name="Hammerbacher A."/>
            <person name="Kikkert J.R."/>
            <person name="Li Y."/>
            <person name="Li H."/>
            <person name="Li K."/>
            <person name="Li Q."/>
            <person name="Liu X."/>
            <person name="Ma X."/>
            <person name="Naidoo K."/>
            <person name="Pethybridge S.J."/>
            <person name="Sun J."/>
            <person name="Steenkamp E.T."/>
            <person name="van der Nest M.A."/>
            <person name="van Wyk S."/>
            <person name="Wingfield M.J."/>
            <person name="Xiong C."/>
            <person name="Yue Q."/>
            <person name="Zhang X."/>
        </authorList>
    </citation>
    <scope>NUCLEOTIDE SEQUENCE [LARGE SCALE GENOMIC DNA]</scope>
    <source>
        <strain evidence="4 5">BP5796</strain>
    </source>
</reference>
<dbReference type="SUPFAM" id="SSF52540">
    <property type="entry name" value="P-loop containing nucleoside triphosphate hydrolases"/>
    <property type="match status" value="1"/>
</dbReference>
<evidence type="ECO:0000259" key="3">
    <source>
        <dbReference type="Pfam" id="PF01926"/>
    </source>
</evidence>
<evidence type="ECO:0000313" key="5">
    <source>
        <dbReference type="Proteomes" id="UP000256328"/>
    </source>
</evidence>
<keyword evidence="2" id="KW-1133">Transmembrane helix</keyword>
<dbReference type="InterPro" id="IPR006073">
    <property type="entry name" value="GTP-bd"/>
</dbReference>
<keyword evidence="5" id="KW-1185">Reference proteome</keyword>
<organism evidence="4 5">
    <name type="scientific">Coleophoma crateriformis</name>
    <dbReference type="NCBI Taxonomy" id="565419"/>
    <lineage>
        <taxon>Eukaryota</taxon>
        <taxon>Fungi</taxon>
        <taxon>Dikarya</taxon>
        <taxon>Ascomycota</taxon>
        <taxon>Pezizomycotina</taxon>
        <taxon>Leotiomycetes</taxon>
        <taxon>Helotiales</taxon>
        <taxon>Dermateaceae</taxon>
        <taxon>Coleophoma</taxon>
    </lineage>
</organism>
<keyword evidence="2" id="KW-0812">Transmembrane</keyword>
<dbReference type="OrthoDB" id="8954335at2759"/>
<proteinExistence type="predicted"/>
<accession>A0A3D8SNV6</accession>
<gene>
    <name evidence="4" type="ORF">BP5796_03555</name>
</gene>
<dbReference type="GO" id="GO:0005525">
    <property type="term" value="F:GTP binding"/>
    <property type="evidence" value="ECO:0007669"/>
    <property type="project" value="InterPro"/>
</dbReference>
<comment type="caution">
    <text evidence="4">The sequence shown here is derived from an EMBL/GenBank/DDBJ whole genome shotgun (WGS) entry which is preliminary data.</text>
</comment>
<dbReference type="InterPro" id="IPR027417">
    <property type="entry name" value="P-loop_NTPase"/>
</dbReference>
<evidence type="ECO:0000313" key="4">
    <source>
        <dbReference type="EMBL" id="RDW87861.1"/>
    </source>
</evidence>
<protein>
    <recommendedName>
        <fullName evidence="3">G domain-containing protein</fullName>
    </recommendedName>
</protein>
<evidence type="ECO:0000256" key="2">
    <source>
        <dbReference type="SAM" id="Phobius"/>
    </source>
</evidence>
<feature type="coiled-coil region" evidence="1">
    <location>
        <begin position="238"/>
        <end position="272"/>
    </location>
</feature>